<dbReference type="GO" id="GO:0003700">
    <property type="term" value="F:DNA-binding transcription factor activity"/>
    <property type="evidence" value="ECO:0007669"/>
    <property type="project" value="InterPro"/>
</dbReference>
<dbReference type="InterPro" id="IPR000281">
    <property type="entry name" value="HTH_RpiR"/>
</dbReference>
<dbReference type="SUPFAM" id="SSF53697">
    <property type="entry name" value="SIS domain"/>
    <property type="match status" value="1"/>
</dbReference>
<dbReference type="SUPFAM" id="SSF46689">
    <property type="entry name" value="Homeodomain-like"/>
    <property type="match status" value="1"/>
</dbReference>
<dbReference type="InterPro" id="IPR001347">
    <property type="entry name" value="SIS_dom"/>
</dbReference>
<dbReference type="Gene3D" id="3.40.50.10490">
    <property type="entry name" value="Glucose-6-phosphate isomerase like protein, domain 1"/>
    <property type="match status" value="1"/>
</dbReference>
<keyword evidence="7" id="KW-1185">Reference proteome</keyword>
<feature type="domain" description="SIS" evidence="5">
    <location>
        <begin position="125"/>
        <end position="265"/>
    </location>
</feature>
<dbReference type="OrthoDB" id="3684496at2"/>
<accession>A0A511ZHQ4</accession>
<dbReference type="Pfam" id="PF01418">
    <property type="entry name" value="HTH_6"/>
    <property type="match status" value="1"/>
</dbReference>
<dbReference type="GO" id="GO:0003677">
    <property type="term" value="F:DNA binding"/>
    <property type="evidence" value="ECO:0007669"/>
    <property type="project" value="UniProtKB-KW"/>
</dbReference>
<dbReference type="STRING" id="582851.GCA_900162665_00849"/>
<evidence type="ECO:0000256" key="1">
    <source>
        <dbReference type="ARBA" id="ARBA00023015"/>
    </source>
</evidence>
<dbReference type="Pfam" id="PF01380">
    <property type="entry name" value="SIS"/>
    <property type="match status" value="1"/>
</dbReference>
<dbReference type="PROSITE" id="PS51071">
    <property type="entry name" value="HTH_RPIR"/>
    <property type="match status" value="1"/>
</dbReference>
<evidence type="ECO:0000313" key="7">
    <source>
        <dbReference type="Proteomes" id="UP000321558"/>
    </source>
</evidence>
<dbReference type="InterPro" id="IPR035472">
    <property type="entry name" value="RpiR-like_SIS"/>
</dbReference>
<evidence type="ECO:0000259" key="4">
    <source>
        <dbReference type="PROSITE" id="PS51071"/>
    </source>
</evidence>
<feature type="domain" description="HTH rpiR-type" evidence="4">
    <location>
        <begin position="1"/>
        <end position="76"/>
    </location>
</feature>
<organism evidence="6 7">
    <name type="scientific">Oceanobacillus sojae</name>
    <dbReference type="NCBI Taxonomy" id="582851"/>
    <lineage>
        <taxon>Bacteria</taxon>
        <taxon>Bacillati</taxon>
        <taxon>Bacillota</taxon>
        <taxon>Bacilli</taxon>
        <taxon>Bacillales</taxon>
        <taxon>Bacillaceae</taxon>
        <taxon>Oceanobacillus</taxon>
    </lineage>
</organism>
<reference evidence="6 7" key="1">
    <citation type="submission" date="2019-07" db="EMBL/GenBank/DDBJ databases">
        <title>Whole genome shotgun sequence of Oceanobacillus sojae NBRC 105379.</title>
        <authorList>
            <person name="Hosoyama A."/>
            <person name="Uohara A."/>
            <person name="Ohji S."/>
            <person name="Ichikawa N."/>
        </authorList>
    </citation>
    <scope>NUCLEOTIDE SEQUENCE [LARGE SCALE GENOMIC DNA]</scope>
    <source>
        <strain evidence="6 7">NBRC 105379</strain>
    </source>
</reference>
<dbReference type="GO" id="GO:0097367">
    <property type="term" value="F:carbohydrate derivative binding"/>
    <property type="evidence" value="ECO:0007669"/>
    <property type="project" value="InterPro"/>
</dbReference>
<protein>
    <submittedName>
        <fullName evidence="6">RpiR family transcriptional regulator</fullName>
    </submittedName>
</protein>
<dbReference type="PROSITE" id="PS51464">
    <property type="entry name" value="SIS"/>
    <property type="match status" value="1"/>
</dbReference>
<dbReference type="InterPro" id="IPR036388">
    <property type="entry name" value="WH-like_DNA-bd_sf"/>
</dbReference>
<evidence type="ECO:0000313" key="6">
    <source>
        <dbReference type="EMBL" id="GEN86979.1"/>
    </source>
</evidence>
<name>A0A511ZHQ4_9BACI</name>
<dbReference type="AlphaFoldDB" id="A0A511ZHQ4"/>
<keyword evidence="1" id="KW-0805">Transcription regulation</keyword>
<dbReference type="EMBL" id="BJYM01000006">
    <property type="protein sequence ID" value="GEN86979.1"/>
    <property type="molecule type" value="Genomic_DNA"/>
</dbReference>
<gene>
    <name evidence="6" type="ORF">OSO01_17180</name>
</gene>
<dbReference type="GO" id="GO:1901135">
    <property type="term" value="P:carbohydrate derivative metabolic process"/>
    <property type="evidence" value="ECO:0007669"/>
    <property type="project" value="InterPro"/>
</dbReference>
<dbReference type="PANTHER" id="PTHR30514">
    <property type="entry name" value="GLUCOKINASE"/>
    <property type="match status" value="1"/>
</dbReference>
<dbReference type="InterPro" id="IPR009057">
    <property type="entry name" value="Homeodomain-like_sf"/>
</dbReference>
<sequence>MSLIESLKSQENFTKIEMKIANYTLNNLGKISRMTIKEYAIAAQVSEASVVRFCKQLGIKGFRDFKLELNQELTLKENKIGFNIVQKEHADKLSMRDIFFNTLELDRQAVEQLLNTLDLKNIESTVSAIQKSHTVVTYGAGASAMVAEDLTHKFTKLGIKVFFNRDFHYMLSLVLNMQPGDVFIAISTTGETQEILELVELAKEKGAIIVAVTTLQKSTLARKALIPLYTPMLEEYFRVANMATRISQLVVVDTLYMSLYEELGDQIIDRFYELRDSVNRFRR</sequence>
<comment type="caution">
    <text evidence="6">The sequence shown here is derived from an EMBL/GenBank/DDBJ whole genome shotgun (WGS) entry which is preliminary data.</text>
</comment>
<dbReference type="RefSeq" id="WP_147210003.1">
    <property type="nucleotide sequence ID" value="NZ_BJYM01000006.1"/>
</dbReference>
<keyword evidence="3" id="KW-0804">Transcription</keyword>
<dbReference type="PANTHER" id="PTHR30514:SF1">
    <property type="entry name" value="HTH-TYPE TRANSCRIPTIONAL REGULATOR HEXR-RELATED"/>
    <property type="match status" value="1"/>
</dbReference>
<evidence type="ECO:0000256" key="3">
    <source>
        <dbReference type="ARBA" id="ARBA00023163"/>
    </source>
</evidence>
<keyword evidence="2" id="KW-0238">DNA-binding</keyword>
<dbReference type="Proteomes" id="UP000321558">
    <property type="component" value="Unassembled WGS sequence"/>
</dbReference>
<dbReference type="InterPro" id="IPR047640">
    <property type="entry name" value="RpiR-like"/>
</dbReference>
<proteinExistence type="predicted"/>
<evidence type="ECO:0000256" key="2">
    <source>
        <dbReference type="ARBA" id="ARBA00023125"/>
    </source>
</evidence>
<dbReference type="CDD" id="cd05013">
    <property type="entry name" value="SIS_RpiR"/>
    <property type="match status" value="1"/>
</dbReference>
<dbReference type="Gene3D" id="1.10.10.10">
    <property type="entry name" value="Winged helix-like DNA-binding domain superfamily/Winged helix DNA-binding domain"/>
    <property type="match status" value="1"/>
</dbReference>
<evidence type="ECO:0000259" key="5">
    <source>
        <dbReference type="PROSITE" id="PS51464"/>
    </source>
</evidence>
<dbReference type="InterPro" id="IPR046348">
    <property type="entry name" value="SIS_dom_sf"/>
</dbReference>